<dbReference type="SMART" id="SM00267">
    <property type="entry name" value="GGDEF"/>
    <property type="match status" value="1"/>
</dbReference>
<dbReference type="InterPro" id="IPR000014">
    <property type="entry name" value="PAS"/>
</dbReference>
<dbReference type="GO" id="GO:0071111">
    <property type="term" value="F:cyclic-guanylate-specific phosphodiesterase activity"/>
    <property type="evidence" value="ECO:0007669"/>
    <property type="project" value="UniProtKB-EC"/>
</dbReference>
<evidence type="ECO:0000256" key="2">
    <source>
        <dbReference type="ARBA" id="ARBA00012282"/>
    </source>
</evidence>
<dbReference type="SUPFAM" id="SSF55785">
    <property type="entry name" value="PYP-like sensor domain (PAS domain)"/>
    <property type="match status" value="1"/>
</dbReference>
<keyword evidence="3" id="KW-0973">c-di-GMP</keyword>
<dbReference type="Proteomes" id="UP000295565">
    <property type="component" value="Unassembled WGS sequence"/>
</dbReference>
<feature type="domain" description="GGDEF" evidence="7">
    <location>
        <begin position="334"/>
        <end position="472"/>
    </location>
</feature>
<organism evidence="8 9">
    <name type="scientific">Celerinatantimonas diazotrophica</name>
    <dbReference type="NCBI Taxonomy" id="412034"/>
    <lineage>
        <taxon>Bacteria</taxon>
        <taxon>Pseudomonadati</taxon>
        <taxon>Pseudomonadota</taxon>
        <taxon>Gammaproteobacteria</taxon>
        <taxon>Celerinatantimonadaceae</taxon>
        <taxon>Celerinatantimonas</taxon>
    </lineage>
</organism>
<evidence type="ECO:0000259" key="5">
    <source>
        <dbReference type="PROSITE" id="PS50112"/>
    </source>
</evidence>
<dbReference type="NCBIfam" id="TIGR00254">
    <property type="entry name" value="GGDEF"/>
    <property type="match status" value="1"/>
</dbReference>
<comment type="catalytic activity">
    <reaction evidence="4">
        <text>3',3'-c-di-GMP + H2O = 5'-phosphoguanylyl(3'-&gt;5')guanosine + H(+)</text>
        <dbReference type="Rhea" id="RHEA:24902"/>
        <dbReference type="ChEBI" id="CHEBI:15377"/>
        <dbReference type="ChEBI" id="CHEBI:15378"/>
        <dbReference type="ChEBI" id="CHEBI:58754"/>
        <dbReference type="ChEBI" id="CHEBI:58805"/>
        <dbReference type="EC" id="3.1.4.52"/>
    </reaction>
    <physiologicalReaction direction="left-to-right" evidence="4">
        <dbReference type="Rhea" id="RHEA:24903"/>
    </physiologicalReaction>
</comment>
<comment type="caution">
    <text evidence="8">The sequence shown here is derived from an EMBL/GenBank/DDBJ whole genome shotgun (WGS) entry which is preliminary data.</text>
</comment>
<dbReference type="FunFam" id="3.20.20.450:FF:000001">
    <property type="entry name" value="Cyclic di-GMP phosphodiesterase yahA"/>
    <property type="match status" value="1"/>
</dbReference>
<feature type="domain" description="PAS" evidence="5">
    <location>
        <begin position="182"/>
        <end position="231"/>
    </location>
</feature>
<evidence type="ECO:0000256" key="3">
    <source>
        <dbReference type="ARBA" id="ARBA00022636"/>
    </source>
</evidence>
<evidence type="ECO:0000259" key="7">
    <source>
        <dbReference type="PROSITE" id="PS50887"/>
    </source>
</evidence>
<accession>A0A4R1J9X0</accession>
<keyword evidence="9" id="KW-1185">Reference proteome</keyword>
<dbReference type="AlphaFoldDB" id="A0A4R1J9X0"/>
<dbReference type="NCBIfam" id="TIGR00229">
    <property type="entry name" value="sensory_box"/>
    <property type="match status" value="1"/>
</dbReference>
<evidence type="ECO:0000256" key="4">
    <source>
        <dbReference type="ARBA" id="ARBA00051114"/>
    </source>
</evidence>
<sequence length="742" mass="84630">MLLLNHESIAMVNNNQRLNLSCDLDLYQAKTYLADGLANQASDCFFPQFCQLLAKLIDCHSVGVFCIENRKARNKTLRNIGYASTVDVSKQACLIGEPIPLTDTPFVSYPAFVQHVVTRYSTFAQLFVPSIDSVWSMPFFDAGQVVGYVSCQFNQLPKSADFLEQLLASFNSRIVYEFKLYEKNLLPHLVDLAFQHREGIVITDSQFNIVQVNEAFCHISGYRKEQLLTRSIDQFLPGLRAVYLRQPERKSTEYIRQRPNGQTYLQHEEIIAIEPSESQNKYYVIHCQSITHKQTPDDQIYKLAYCDELTGLVNRRKLLFDVDQAFRAAQGHARIGALLFIDLDHFKNINDSLGHSVGDWILQQVANRLRFIVRDSDILARLGGDEFVVLLSDLGDNPAAAEPQAAIVGKRIIEDISKPYLYHQQLLHLGASVGVSLFPGRGQSADDLLRQADTAMYQAKSAGRKALRFFEKGMQREADQRLRVYNQLREALSENQLRLYYQPQHLLKTGELMGAEALVRWQPPGKMLVGPHSFIHIAEESELIWDIGCWVLQEACKTFVKWQSEGLRLPEISVNISARQFAQEEFVDFITEVLDKTGMDAGYLNLEITESMLVSHVETTISKMNELKKLGIRFSIDDFGAGYSSLAYLKRLPVDELKVDRSFVRDIPHDRRNMAIVETIIAMAQHLGFSVTAEGVETHQQRDFLTHRGCLFYQGFLVSKPLSAEAMRHYMQEHLQRKLLRS</sequence>
<dbReference type="PROSITE" id="PS50883">
    <property type="entry name" value="EAL"/>
    <property type="match status" value="1"/>
</dbReference>
<dbReference type="Pfam" id="PF00563">
    <property type="entry name" value="EAL"/>
    <property type="match status" value="1"/>
</dbReference>
<comment type="cofactor">
    <cofactor evidence="1">
        <name>Mg(2+)</name>
        <dbReference type="ChEBI" id="CHEBI:18420"/>
    </cofactor>
</comment>
<dbReference type="GO" id="GO:0071732">
    <property type="term" value="P:cellular response to nitric oxide"/>
    <property type="evidence" value="ECO:0007669"/>
    <property type="project" value="UniProtKB-ARBA"/>
</dbReference>
<gene>
    <name evidence="8" type="ORF">EV690_2942</name>
</gene>
<dbReference type="Gene3D" id="3.30.70.270">
    <property type="match status" value="1"/>
</dbReference>
<dbReference type="FunFam" id="3.30.70.270:FF:000001">
    <property type="entry name" value="Diguanylate cyclase domain protein"/>
    <property type="match status" value="1"/>
</dbReference>
<feature type="domain" description="EAL" evidence="6">
    <location>
        <begin position="481"/>
        <end position="735"/>
    </location>
</feature>
<dbReference type="InterPro" id="IPR000160">
    <property type="entry name" value="GGDEF_dom"/>
</dbReference>
<dbReference type="CDD" id="cd01948">
    <property type="entry name" value="EAL"/>
    <property type="match status" value="1"/>
</dbReference>
<dbReference type="PANTHER" id="PTHR44757">
    <property type="entry name" value="DIGUANYLATE CYCLASE DGCP"/>
    <property type="match status" value="1"/>
</dbReference>
<name>A0A4R1J9X0_9GAMM</name>
<evidence type="ECO:0000313" key="8">
    <source>
        <dbReference type="EMBL" id="TCK47234.1"/>
    </source>
</evidence>
<dbReference type="InterPro" id="IPR052155">
    <property type="entry name" value="Biofilm_reg_signaling"/>
</dbReference>
<dbReference type="SUPFAM" id="SSF55073">
    <property type="entry name" value="Nucleotide cyclase"/>
    <property type="match status" value="1"/>
</dbReference>
<dbReference type="InterPro" id="IPR001633">
    <property type="entry name" value="EAL_dom"/>
</dbReference>
<proteinExistence type="predicted"/>
<dbReference type="Pfam" id="PF13426">
    <property type="entry name" value="PAS_9"/>
    <property type="match status" value="1"/>
</dbReference>
<protein>
    <recommendedName>
        <fullName evidence="2">cyclic-guanylate-specific phosphodiesterase</fullName>
        <ecNumber evidence="2">3.1.4.52</ecNumber>
    </recommendedName>
</protein>
<dbReference type="SMART" id="SM00091">
    <property type="entry name" value="PAS"/>
    <property type="match status" value="1"/>
</dbReference>
<dbReference type="InterPro" id="IPR029787">
    <property type="entry name" value="Nucleotide_cyclase"/>
</dbReference>
<dbReference type="Gene3D" id="3.30.450.20">
    <property type="entry name" value="PAS domain"/>
    <property type="match status" value="1"/>
</dbReference>
<dbReference type="CDD" id="cd00130">
    <property type="entry name" value="PAS"/>
    <property type="match status" value="1"/>
</dbReference>
<dbReference type="Pfam" id="PF00990">
    <property type="entry name" value="GGDEF"/>
    <property type="match status" value="1"/>
</dbReference>
<dbReference type="PROSITE" id="PS50112">
    <property type="entry name" value="PAS"/>
    <property type="match status" value="1"/>
</dbReference>
<dbReference type="InterPro" id="IPR035965">
    <property type="entry name" value="PAS-like_dom_sf"/>
</dbReference>
<reference evidence="8 9" key="1">
    <citation type="submission" date="2019-03" db="EMBL/GenBank/DDBJ databases">
        <title>Genomic Encyclopedia of Type Strains, Phase IV (KMG-IV): sequencing the most valuable type-strain genomes for metagenomic binning, comparative biology and taxonomic classification.</title>
        <authorList>
            <person name="Goeker M."/>
        </authorList>
    </citation>
    <scope>NUCLEOTIDE SEQUENCE [LARGE SCALE GENOMIC DNA]</scope>
    <source>
        <strain evidence="8 9">DSM 18577</strain>
    </source>
</reference>
<dbReference type="CDD" id="cd01949">
    <property type="entry name" value="GGDEF"/>
    <property type="match status" value="1"/>
</dbReference>
<evidence type="ECO:0000256" key="1">
    <source>
        <dbReference type="ARBA" id="ARBA00001946"/>
    </source>
</evidence>
<dbReference type="EMBL" id="SMGD01000015">
    <property type="protein sequence ID" value="TCK47234.1"/>
    <property type="molecule type" value="Genomic_DNA"/>
</dbReference>
<dbReference type="OrthoDB" id="9176779at2"/>
<dbReference type="RefSeq" id="WP_131913689.1">
    <property type="nucleotide sequence ID" value="NZ_OU594967.1"/>
</dbReference>
<dbReference type="PANTHER" id="PTHR44757:SF2">
    <property type="entry name" value="BIOFILM ARCHITECTURE MAINTENANCE PROTEIN MBAA"/>
    <property type="match status" value="1"/>
</dbReference>
<dbReference type="SMART" id="SM00052">
    <property type="entry name" value="EAL"/>
    <property type="match status" value="1"/>
</dbReference>
<dbReference type="SUPFAM" id="SSF141868">
    <property type="entry name" value="EAL domain-like"/>
    <property type="match status" value="1"/>
</dbReference>
<evidence type="ECO:0000259" key="6">
    <source>
        <dbReference type="PROSITE" id="PS50883"/>
    </source>
</evidence>
<dbReference type="InterPro" id="IPR043128">
    <property type="entry name" value="Rev_trsase/Diguanyl_cyclase"/>
</dbReference>
<evidence type="ECO:0000313" key="9">
    <source>
        <dbReference type="Proteomes" id="UP000295565"/>
    </source>
</evidence>
<dbReference type="InterPro" id="IPR035919">
    <property type="entry name" value="EAL_sf"/>
</dbReference>
<dbReference type="Gene3D" id="3.20.20.450">
    <property type="entry name" value="EAL domain"/>
    <property type="match status" value="1"/>
</dbReference>
<dbReference type="PROSITE" id="PS50887">
    <property type="entry name" value="GGDEF"/>
    <property type="match status" value="1"/>
</dbReference>
<dbReference type="EC" id="3.1.4.52" evidence="2"/>